<reference evidence="4" key="3">
    <citation type="submission" date="2023-12" db="EMBL/GenBank/DDBJ databases">
        <authorList>
            <person name="Sun Q."/>
            <person name="Inoue M."/>
        </authorList>
    </citation>
    <scope>NUCLEOTIDE SEQUENCE</scope>
    <source>
        <strain evidence="4">JCM 12289</strain>
    </source>
</reference>
<dbReference type="Pfam" id="PF13478">
    <property type="entry name" value="XdhC_C"/>
    <property type="match status" value="1"/>
</dbReference>
<evidence type="ECO:0000313" key="7">
    <source>
        <dbReference type="Proteomes" id="UP001500962"/>
    </source>
</evidence>
<organism evidence="4 7">
    <name type="scientific">Halococcus dombrowskii</name>
    <dbReference type="NCBI Taxonomy" id="179637"/>
    <lineage>
        <taxon>Archaea</taxon>
        <taxon>Methanobacteriati</taxon>
        <taxon>Methanobacteriota</taxon>
        <taxon>Stenosarchaea group</taxon>
        <taxon>Halobacteria</taxon>
        <taxon>Halobacteriales</taxon>
        <taxon>Halococcaceae</taxon>
        <taxon>Halococcus</taxon>
    </lineage>
</organism>
<dbReference type="Pfam" id="PF02625">
    <property type="entry name" value="XdhC_CoxI"/>
    <property type="match status" value="1"/>
</dbReference>
<dbReference type="InterPro" id="IPR003777">
    <property type="entry name" value="XdhC_CoxI"/>
</dbReference>
<dbReference type="InterPro" id="IPR027051">
    <property type="entry name" value="XdhC_Rossmann_dom"/>
</dbReference>
<sequence>MTDTNWEMAEADVLAAIGDTLDRDSDAVLATIIDVEGSAYRRPGAKMLIEGDGGAGSLTAGCLEDEVRALANDVLDAGQPRIETYDLMGDEDVWGLGMGCNGIITVLLEPLAASHRPAVERVEHGTDCATLTVVGGDRPLGERAIYDPNDGFSGDLPEWLVADLADRTTALFDAGRSETISIDTDEGSVELFVDTIEAPPELVVLGSGPDVTPVVELATRVGFRVGVVAFRGALSEADFPAADTVHTTSPPKLRETVDLDADTHVVVMTHNFIDDRLALGELLETPVPYIGLMGPRDRFEEMRDELAAESISITDADADRIYTPIGLDLGGDAPSTIAYSIVAELLAVANDRTPHHLAERAGPIHERRAVEPTDRS</sequence>
<dbReference type="PANTHER" id="PTHR30388">
    <property type="entry name" value="ALDEHYDE OXIDOREDUCTASE MOLYBDENUM COFACTOR ASSEMBLY PROTEIN"/>
    <property type="match status" value="1"/>
</dbReference>
<gene>
    <name evidence="4" type="ORF">GCM10008985_19410</name>
    <name evidence="5" type="ORF">MUK72_09420</name>
</gene>
<accession>A0AAV3SHX3</accession>
<keyword evidence="6" id="KW-1185">Reference proteome</keyword>
<evidence type="ECO:0000313" key="5">
    <source>
        <dbReference type="EMBL" id="UOO94189.1"/>
    </source>
</evidence>
<evidence type="ECO:0000259" key="3">
    <source>
        <dbReference type="Pfam" id="PF13478"/>
    </source>
</evidence>
<evidence type="ECO:0000256" key="1">
    <source>
        <dbReference type="SAM" id="MobiDB-lite"/>
    </source>
</evidence>
<dbReference type="RefSeq" id="WP_244699419.1">
    <property type="nucleotide sequence ID" value="NZ_BAAADN010000027.1"/>
</dbReference>
<dbReference type="InterPro" id="IPR052698">
    <property type="entry name" value="MoCofactor_Util/Proc"/>
</dbReference>
<evidence type="ECO:0000313" key="6">
    <source>
        <dbReference type="Proteomes" id="UP000830542"/>
    </source>
</evidence>
<dbReference type="GeneID" id="71762066"/>
<protein>
    <submittedName>
        <fullName evidence="4">XdhC family protein</fullName>
    </submittedName>
</protein>
<dbReference type="AlphaFoldDB" id="A0AAV3SHX3"/>
<feature type="domain" description="XdhC Rossmann" evidence="3">
    <location>
        <begin position="202"/>
        <end position="345"/>
    </location>
</feature>
<evidence type="ECO:0000259" key="2">
    <source>
        <dbReference type="Pfam" id="PF02625"/>
    </source>
</evidence>
<dbReference type="Proteomes" id="UP001500962">
    <property type="component" value="Unassembled WGS sequence"/>
</dbReference>
<dbReference type="Proteomes" id="UP000830542">
    <property type="component" value="Chromosome"/>
</dbReference>
<name>A0AAV3SHX3_HALDO</name>
<proteinExistence type="predicted"/>
<dbReference type="EMBL" id="BAAADN010000027">
    <property type="protein sequence ID" value="GAA0462804.1"/>
    <property type="molecule type" value="Genomic_DNA"/>
</dbReference>
<feature type="region of interest" description="Disordered" evidence="1">
    <location>
        <begin position="357"/>
        <end position="376"/>
    </location>
</feature>
<reference evidence="5" key="2">
    <citation type="submission" date="2022-04" db="EMBL/GenBank/DDBJ databases">
        <title>Sequencing and genomic assembly of Halococcus dombrowskii.</title>
        <authorList>
            <person name="Lim S.W."/>
            <person name="MacLea K.S."/>
        </authorList>
    </citation>
    <scope>NUCLEOTIDE SEQUENCE</scope>
    <source>
        <strain evidence="5">H4</strain>
    </source>
</reference>
<evidence type="ECO:0000313" key="4">
    <source>
        <dbReference type="EMBL" id="GAA0462804.1"/>
    </source>
</evidence>
<reference evidence="4" key="1">
    <citation type="journal article" date="2014" name="Int. J. Syst. Evol. Microbiol.">
        <title>Complete genome sequence of Corynebacterium casei LMG S-19264T (=DSM 44701T), isolated from a smear-ripened cheese.</title>
        <authorList>
            <consortium name="US DOE Joint Genome Institute (JGI-PGF)"/>
            <person name="Walter F."/>
            <person name="Albersmeier A."/>
            <person name="Kalinowski J."/>
            <person name="Ruckert C."/>
        </authorList>
    </citation>
    <scope>NUCLEOTIDE SEQUENCE</scope>
    <source>
        <strain evidence="4">JCM 12289</strain>
    </source>
</reference>
<dbReference type="PANTHER" id="PTHR30388:SF6">
    <property type="entry name" value="XANTHINE DEHYDROGENASE SUBUNIT A-RELATED"/>
    <property type="match status" value="1"/>
</dbReference>
<dbReference type="EMBL" id="CP095005">
    <property type="protein sequence ID" value="UOO94189.1"/>
    <property type="molecule type" value="Genomic_DNA"/>
</dbReference>
<feature type="domain" description="XdhC- CoxI" evidence="2">
    <location>
        <begin position="22"/>
        <end position="86"/>
    </location>
</feature>
<dbReference type="Gene3D" id="3.40.50.720">
    <property type="entry name" value="NAD(P)-binding Rossmann-like Domain"/>
    <property type="match status" value="1"/>
</dbReference>
<dbReference type="KEGG" id="hdo:MUK72_09420"/>